<dbReference type="HOGENOM" id="CLU_3287952_0_0_3"/>
<feature type="compositionally biased region" description="Basic and acidic residues" evidence="1">
    <location>
        <begin position="15"/>
        <end position="29"/>
    </location>
</feature>
<protein>
    <submittedName>
        <fullName evidence="2">Uncharacterized protein</fullName>
    </submittedName>
</protein>
<dbReference type="RefSeq" id="WP_006099244.1">
    <property type="nucleotide sequence ID" value="NZ_DS989844.1"/>
</dbReference>
<sequence>MTILTNLTNNVSSRAEQRDRRLSASGDDHQMTLDSIIEIS</sequence>
<feature type="region of interest" description="Disordered" evidence="1">
    <location>
        <begin position="1"/>
        <end position="29"/>
    </location>
</feature>
<evidence type="ECO:0000313" key="3">
    <source>
        <dbReference type="Proteomes" id="UP000003835"/>
    </source>
</evidence>
<evidence type="ECO:0000313" key="2">
    <source>
        <dbReference type="EMBL" id="EDX77131.1"/>
    </source>
</evidence>
<accession>B4VKR6</accession>
<name>B4VKR6_9CYAN</name>
<dbReference type="STRING" id="118168.MC7420_268"/>
<dbReference type="Proteomes" id="UP000003835">
    <property type="component" value="Unassembled WGS sequence"/>
</dbReference>
<organism evidence="2 3">
    <name type="scientific">Coleofasciculus chthonoplastes PCC 7420</name>
    <dbReference type="NCBI Taxonomy" id="118168"/>
    <lineage>
        <taxon>Bacteria</taxon>
        <taxon>Bacillati</taxon>
        <taxon>Cyanobacteriota</taxon>
        <taxon>Cyanophyceae</taxon>
        <taxon>Coleofasciculales</taxon>
        <taxon>Coleofasciculaceae</taxon>
        <taxon>Coleofasciculus</taxon>
    </lineage>
</organism>
<dbReference type="EMBL" id="DS989844">
    <property type="protein sequence ID" value="EDX77131.1"/>
    <property type="molecule type" value="Genomic_DNA"/>
</dbReference>
<feature type="compositionally biased region" description="Polar residues" evidence="1">
    <location>
        <begin position="1"/>
        <end position="14"/>
    </location>
</feature>
<dbReference type="AlphaFoldDB" id="B4VKR6"/>
<evidence type="ECO:0000256" key="1">
    <source>
        <dbReference type="SAM" id="MobiDB-lite"/>
    </source>
</evidence>
<keyword evidence="3" id="KW-1185">Reference proteome</keyword>
<reference evidence="2 3" key="1">
    <citation type="submission" date="2008-07" db="EMBL/GenBank/DDBJ databases">
        <authorList>
            <person name="Tandeau de Marsac N."/>
            <person name="Ferriera S."/>
            <person name="Johnson J."/>
            <person name="Kravitz S."/>
            <person name="Beeson K."/>
            <person name="Sutton G."/>
            <person name="Rogers Y.-H."/>
            <person name="Friedman R."/>
            <person name="Frazier M."/>
            <person name="Venter J.C."/>
        </authorList>
    </citation>
    <scope>NUCLEOTIDE SEQUENCE [LARGE SCALE GENOMIC DNA]</scope>
    <source>
        <strain evidence="2 3">PCC 7420</strain>
    </source>
</reference>
<gene>
    <name evidence="2" type="ORF">MC7420_268</name>
</gene>
<proteinExistence type="predicted"/>